<proteinExistence type="predicted"/>
<keyword evidence="2" id="KW-1185">Reference proteome</keyword>
<accession>A0A0C3PJD4</accession>
<sequence>MFGNGLPIRTNILSAPHPNWGHLQDMLSLPNIPVEVWRHIFVQIIRIPGLLLTDRTDPFSPVREADLFCDRDLRTRVAMLLVCKGWHGMISELIHEHVHLTSVCQVDIMASRFERSKLYDGRRHLGTHTRRIDVSIHNPTPKVMTNLARILRCTPNLEIFTNSNSYTTLSVGSQYISPPFCTSSDVIQAILSTSASSLRRLEWTCNECPSWDDLMLLLRALHGLCSLTLANIYGSYPERIKREYLILPNLRTLILGDSPSFSHASLGNVPLNTLLTMLSDSSDQLPCLQRLEGFSPFSPTFLSTHGYKIRIIRTVAYTPLLPDIIAKCTNLETFITIFPHQFLDQLTHSSLRRIGIFPISEDVVGVPAQIFNAYIMKPLEDLMCQIEQSDLPSLAHVRLRNVGTLAGVVNYPVFIRKWQDRWRSRDVRFDDKGGQSFDADALGKLQLYNMINANRSQPVDADERSAIDSQGHR</sequence>
<dbReference type="InParanoid" id="A0A0C3PJD4"/>
<dbReference type="EMBL" id="KN831945">
    <property type="protein sequence ID" value="KIO14260.1"/>
    <property type="molecule type" value="Genomic_DNA"/>
</dbReference>
<evidence type="ECO:0000313" key="2">
    <source>
        <dbReference type="Proteomes" id="UP000054217"/>
    </source>
</evidence>
<dbReference type="Proteomes" id="UP000054217">
    <property type="component" value="Unassembled WGS sequence"/>
</dbReference>
<dbReference type="AlphaFoldDB" id="A0A0C3PJD4"/>
<evidence type="ECO:0008006" key="3">
    <source>
        <dbReference type="Google" id="ProtNLM"/>
    </source>
</evidence>
<dbReference type="HOGENOM" id="CLU_639648_0_0_1"/>
<gene>
    <name evidence="1" type="ORF">M404DRAFT_992522</name>
</gene>
<evidence type="ECO:0000313" key="1">
    <source>
        <dbReference type="EMBL" id="KIO14260.1"/>
    </source>
</evidence>
<protein>
    <recommendedName>
        <fullName evidence="3">F-box domain-containing protein</fullName>
    </recommendedName>
</protein>
<reference evidence="1 2" key="1">
    <citation type="submission" date="2014-04" db="EMBL/GenBank/DDBJ databases">
        <authorList>
            <consortium name="DOE Joint Genome Institute"/>
            <person name="Kuo A."/>
            <person name="Kohler A."/>
            <person name="Costa M.D."/>
            <person name="Nagy L.G."/>
            <person name="Floudas D."/>
            <person name="Copeland A."/>
            <person name="Barry K.W."/>
            <person name="Cichocki N."/>
            <person name="Veneault-Fourrey C."/>
            <person name="LaButti K."/>
            <person name="Lindquist E.A."/>
            <person name="Lipzen A."/>
            <person name="Lundell T."/>
            <person name="Morin E."/>
            <person name="Murat C."/>
            <person name="Sun H."/>
            <person name="Tunlid A."/>
            <person name="Henrissat B."/>
            <person name="Grigoriev I.V."/>
            <person name="Hibbett D.S."/>
            <person name="Martin F."/>
            <person name="Nordberg H.P."/>
            <person name="Cantor M.N."/>
            <person name="Hua S.X."/>
        </authorList>
    </citation>
    <scope>NUCLEOTIDE SEQUENCE [LARGE SCALE GENOMIC DNA]</scope>
    <source>
        <strain evidence="1 2">Marx 270</strain>
    </source>
</reference>
<organism evidence="1 2">
    <name type="scientific">Pisolithus tinctorius Marx 270</name>
    <dbReference type="NCBI Taxonomy" id="870435"/>
    <lineage>
        <taxon>Eukaryota</taxon>
        <taxon>Fungi</taxon>
        <taxon>Dikarya</taxon>
        <taxon>Basidiomycota</taxon>
        <taxon>Agaricomycotina</taxon>
        <taxon>Agaricomycetes</taxon>
        <taxon>Agaricomycetidae</taxon>
        <taxon>Boletales</taxon>
        <taxon>Sclerodermatineae</taxon>
        <taxon>Pisolithaceae</taxon>
        <taxon>Pisolithus</taxon>
    </lineage>
</organism>
<dbReference type="OrthoDB" id="3171058at2759"/>
<reference evidence="2" key="2">
    <citation type="submission" date="2015-01" db="EMBL/GenBank/DDBJ databases">
        <title>Evolutionary Origins and Diversification of the Mycorrhizal Mutualists.</title>
        <authorList>
            <consortium name="DOE Joint Genome Institute"/>
            <consortium name="Mycorrhizal Genomics Consortium"/>
            <person name="Kohler A."/>
            <person name="Kuo A."/>
            <person name="Nagy L.G."/>
            <person name="Floudas D."/>
            <person name="Copeland A."/>
            <person name="Barry K.W."/>
            <person name="Cichocki N."/>
            <person name="Veneault-Fourrey C."/>
            <person name="LaButti K."/>
            <person name="Lindquist E.A."/>
            <person name="Lipzen A."/>
            <person name="Lundell T."/>
            <person name="Morin E."/>
            <person name="Murat C."/>
            <person name="Riley R."/>
            <person name="Ohm R."/>
            <person name="Sun H."/>
            <person name="Tunlid A."/>
            <person name="Henrissat B."/>
            <person name="Grigoriev I.V."/>
            <person name="Hibbett D.S."/>
            <person name="Martin F."/>
        </authorList>
    </citation>
    <scope>NUCLEOTIDE SEQUENCE [LARGE SCALE GENOMIC DNA]</scope>
    <source>
        <strain evidence="2">Marx 270</strain>
    </source>
</reference>
<name>A0A0C3PJD4_PISTI</name>